<reference evidence="1 2" key="1">
    <citation type="submission" date="2012-09" db="EMBL/GenBank/DDBJ databases">
        <authorList>
            <person name="Harkins D.M."/>
            <person name="Durkin A.S."/>
            <person name="Brinkac L.M."/>
            <person name="Selengut J.D."/>
            <person name="Sanka R."/>
            <person name="DePew J."/>
            <person name="Purushe J."/>
            <person name="Chanthongthip A."/>
            <person name="Lattana O."/>
            <person name="Phetsouvanh R."/>
            <person name="Newton P.N."/>
            <person name="Vinetz J.M."/>
            <person name="Sutton G.G."/>
            <person name="Nelson W.C."/>
            <person name="Fouts D.E."/>
        </authorList>
    </citation>
    <scope>NUCLEOTIDE SEQUENCE [LARGE SCALE GENOMIC DNA]</scope>
    <source>
        <strain evidence="1 2">UI 12621</strain>
    </source>
</reference>
<dbReference type="EMBL" id="AHNQ02000003">
    <property type="protein sequence ID" value="EKO27378.1"/>
    <property type="molecule type" value="Genomic_DNA"/>
</dbReference>
<sequence length="49" mass="5977">MNLENLYKTIPIKFLPGIDLCFVITIHKIKKNPFKFWERILKNLKNKKF</sequence>
<name>A0A0F6HG71_LEPIR</name>
<organism evidence="1 2">
    <name type="scientific">Leptospira interrogans str. UI 12621</name>
    <dbReference type="NCBI Taxonomy" id="1049937"/>
    <lineage>
        <taxon>Bacteria</taxon>
        <taxon>Pseudomonadati</taxon>
        <taxon>Spirochaetota</taxon>
        <taxon>Spirochaetia</taxon>
        <taxon>Leptospirales</taxon>
        <taxon>Leptospiraceae</taxon>
        <taxon>Leptospira</taxon>
    </lineage>
</organism>
<proteinExistence type="predicted"/>
<gene>
    <name evidence="1" type="ORF">LEP1GSC104_2004</name>
</gene>
<accession>A0A0F6HG71</accession>
<protein>
    <submittedName>
        <fullName evidence="1">Uncharacterized protein</fullName>
    </submittedName>
</protein>
<evidence type="ECO:0000313" key="1">
    <source>
        <dbReference type="EMBL" id="EKO27378.1"/>
    </source>
</evidence>
<dbReference type="Proteomes" id="UP000006324">
    <property type="component" value="Unassembled WGS sequence"/>
</dbReference>
<comment type="caution">
    <text evidence="1">The sequence shown here is derived from an EMBL/GenBank/DDBJ whole genome shotgun (WGS) entry which is preliminary data.</text>
</comment>
<dbReference type="AlphaFoldDB" id="A0A0F6HG71"/>
<evidence type="ECO:0000313" key="2">
    <source>
        <dbReference type="Proteomes" id="UP000006324"/>
    </source>
</evidence>